<dbReference type="InterPro" id="IPR000742">
    <property type="entry name" value="EGF"/>
</dbReference>
<organism evidence="8">
    <name type="scientific">Petromyzon marinus</name>
    <name type="common">Sea lamprey</name>
    <dbReference type="NCBI Taxonomy" id="7757"/>
    <lineage>
        <taxon>Eukaryota</taxon>
        <taxon>Metazoa</taxon>
        <taxon>Chordata</taxon>
        <taxon>Craniata</taxon>
        <taxon>Vertebrata</taxon>
        <taxon>Cyclostomata</taxon>
        <taxon>Hyperoartia</taxon>
        <taxon>Petromyzontiformes</taxon>
        <taxon>Petromyzontidae</taxon>
        <taxon>Petromyzon</taxon>
    </lineage>
</organism>
<dbReference type="FunFam" id="2.170.300.10:FF:000005">
    <property type="entry name" value="multiple epidermal growth factor-like domains protein 11"/>
    <property type="match status" value="1"/>
</dbReference>
<evidence type="ECO:0000256" key="6">
    <source>
        <dbReference type="SAM" id="Phobius"/>
    </source>
</evidence>
<sequence>AGLHCDNVCPEGRWGPNCSLSCNCNNGASCSPDDGTCECAFGYRGTTCQRICSPGFYGARCSQACPQCVHSNGPCHHISGQCDCLPGFHGSLCNQVCPSKRYGKNCFGTCSCTNNGTCNPIDGSCQCYPGWIGSDCSQSCPPGHWGPNCIHTCNCHNGAVCSAYDGECRCSPGWTGLYCTQRCPLSFYGKDCTQPCLCQNGADCEHISGQCTCRTGFMGRHCQTKCLPGTFGYGCRQLCECLNNATCDHVTGACYCHPGWKGIRCDQAGLIIMESSNSLSKATSAAVPTEGHYVVVVVGIVLLIVLVLVLIVVFLYRQRQRKDKGHDVPAVSYTPALRVVNGEPPTLAVDQTAPNGHGRHYFSNPSYHTLSQSSSPPPLMPNNLSRGVNTKESKNFPHYVGLKNHEQKRGACGISHTATLPADWKRERHANDMGLFGMETRYGHGRSLKDVLNEAGCSASNASLNSENPYATIKDLPGTESNYVEMRSPGHSEPAGGGAALCAHAASAMASSNVYEPEPTMTLPGTYGNVGAFGQSPYDLPRNSHIPGHYDLLPARLSPSS</sequence>
<protein>
    <submittedName>
        <fullName evidence="8">Multiple EGF like domains 10</fullName>
    </submittedName>
</protein>
<dbReference type="Gene3D" id="2.10.25.10">
    <property type="entry name" value="Laminin"/>
    <property type="match status" value="1"/>
</dbReference>
<comment type="caution">
    <text evidence="4">Lacks conserved residue(s) required for the propagation of feature annotation.</text>
</comment>
<proteinExistence type="predicted"/>
<keyword evidence="6" id="KW-0812">Transmembrane</keyword>
<dbReference type="PANTHER" id="PTHR24043:SF9">
    <property type="entry name" value="MULTIPLE EGF LIKE DOMAINS 11"/>
    <property type="match status" value="1"/>
</dbReference>
<dbReference type="CDD" id="cd00055">
    <property type="entry name" value="EGF_Lam"/>
    <property type="match status" value="1"/>
</dbReference>
<dbReference type="PANTHER" id="PTHR24043">
    <property type="entry name" value="SCAVENGER RECEPTOR CLASS F"/>
    <property type="match status" value="1"/>
</dbReference>
<reference evidence="8" key="2">
    <citation type="submission" date="2025-09" db="UniProtKB">
        <authorList>
            <consortium name="Ensembl"/>
        </authorList>
    </citation>
    <scope>IDENTIFICATION</scope>
</reference>
<feature type="domain" description="EGF-like" evidence="7">
    <location>
        <begin position="188"/>
        <end position="223"/>
    </location>
</feature>
<dbReference type="GeneTree" id="ENSGT00940000157703"/>
<evidence type="ECO:0000313" key="8">
    <source>
        <dbReference type="Ensembl" id="ENSPMAP00000007455.1"/>
    </source>
</evidence>
<dbReference type="Pfam" id="PF00053">
    <property type="entry name" value="EGF_laminin"/>
    <property type="match status" value="4"/>
</dbReference>
<dbReference type="AlphaFoldDB" id="S4RQG9"/>
<dbReference type="Ensembl" id="ENSPMAT00000007489.1">
    <property type="protein sequence ID" value="ENSPMAP00000007455.1"/>
    <property type="gene ID" value="ENSPMAG00000006760.1"/>
</dbReference>
<feature type="region of interest" description="Disordered" evidence="5">
    <location>
        <begin position="353"/>
        <end position="378"/>
    </location>
</feature>
<dbReference type="STRING" id="7757.ENSPMAP00000007455"/>
<feature type="domain" description="EGF-like" evidence="7">
    <location>
        <begin position="150"/>
        <end position="180"/>
    </location>
</feature>
<feature type="disulfide bond" evidence="4">
    <location>
        <begin position="213"/>
        <end position="222"/>
    </location>
</feature>
<dbReference type="GO" id="GO:0005044">
    <property type="term" value="F:scavenger receptor activity"/>
    <property type="evidence" value="ECO:0007669"/>
    <property type="project" value="InterPro"/>
</dbReference>
<dbReference type="InterPro" id="IPR002049">
    <property type="entry name" value="LE_dom"/>
</dbReference>
<feature type="domain" description="EGF-like" evidence="7">
    <location>
        <begin position="14"/>
        <end position="49"/>
    </location>
</feature>
<dbReference type="SMART" id="SM00180">
    <property type="entry name" value="EGF_Lam"/>
    <property type="match status" value="6"/>
</dbReference>
<reference evidence="8" key="1">
    <citation type="submission" date="2025-08" db="UniProtKB">
        <authorList>
            <consortium name="Ensembl"/>
        </authorList>
    </citation>
    <scope>IDENTIFICATION</scope>
</reference>
<evidence type="ECO:0000259" key="7">
    <source>
        <dbReference type="PROSITE" id="PS50026"/>
    </source>
</evidence>
<feature type="disulfide bond" evidence="4">
    <location>
        <begin position="39"/>
        <end position="48"/>
    </location>
</feature>
<keyword evidence="6" id="KW-0472">Membrane</keyword>
<dbReference type="PRINTS" id="PR00011">
    <property type="entry name" value="EGFLAMININ"/>
</dbReference>
<keyword evidence="1 4" id="KW-0245">EGF-like domain</keyword>
<dbReference type="InterPro" id="IPR042635">
    <property type="entry name" value="MEGF10/SREC1/2-like"/>
</dbReference>
<dbReference type="OMA" id="ERHANDM"/>
<keyword evidence="6" id="KW-1133">Transmembrane helix</keyword>
<feature type="transmembrane region" description="Helical" evidence="6">
    <location>
        <begin position="293"/>
        <end position="316"/>
    </location>
</feature>
<evidence type="ECO:0000256" key="5">
    <source>
        <dbReference type="SAM" id="MobiDB-lite"/>
    </source>
</evidence>
<feature type="disulfide bond" evidence="4">
    <location>
        <begin position="170"/>
        <end position="179"/>
    </location>
</feature>
<evidence type="ECO:0000256" key="2">
    <source>
        <dbReference type="ARBA" id="ARBA00022737"/>
    </source>
</evidence>
<keyword evidence="3 4" id="KW-1015">Disulfide bond</keyword>
<evidence type="ECO:0000256" key="3">
    <source>
        <dbReference type="ARBA" id="ARBA00023157"/>
    </source>
</evidence>
<accession>S4RQG9</accession>
<evidence type="ECO:0000256" key="4">
    <source>
        <dbReference type="PROSITE-ProRule" id="PRU00076"/>
    </source>
</evidence>
<name>S4RQG9_PETMA</name>
<dbReference type="PROSITE" id="PS01186">
    <property type="entry name" value="EGF_2"/>
    <property type="match status" value="1"/>
</dbReference>
<dbReference type="SMART" id="SM00181">
    <property type="entry name" value="EGF"/>
    <property type="match status" value="6"/>
</dbReference>
<keyword evidence="2" id="KW-0677">Repeat</keyword>
<dbReference type="Gene3D" id="2.170.300.10">
    <property type="entry name" value="Tie2 ligand-binding domain superfamily"/>
    <property type="match status" value="2"/>
</dbReference>
<evidence type="ECO:0000256" key="1">
    <source>
        <dbReference type="ARBA" id="ARBA00022536"/>
    </source>
</evidence>
<dbReference type="PROSITE" id="PS00022">
    <property type="entry name" value="EGF_1"/>
    <property type="match status" value="6"/>
</dbReference>
<dbReference type="PROSITE" id="PS50026">
    <property type="entry name" value="EGF_3"/>
    <property type="match status" value="3"/>
</dbReference>
<dbReference type="Pfam" id="PF12661">
    <property type="entry name" value="hEGF"/>
    <property type="match status" value="1"/>
</dbReference>
<dbReference type="InterPro" id="IPR013032">
    <property type="entry name" value="EGF-like_CS"/>
</dbReference>